<gene>
    <name evidence="2" type="ORF">BRADI_3g18008v3</name>
</gene>
<name>A0A0Q3FBK9_BRADI</name>
<evidence type="ECO:0000313" key="2">
    <source>
        <dbReference type="EMBL" id="KQJ95596.1"/>
    </source>
</evidence>
<reference evidence="2 3" key="1">
    <citation type="journal article" date="2010" name="Nature">
        <title>Genome sequencing and analysis of the model grass Brachypodium distachyon.</title>
        <authorList>
            <consortium name="International Brachypodium Initiative"/>
        </authorList>
    </citation>
    <scope>NUCLEOTIDE SEQUENCE [LARGE SCALE GENOMIC DNA]</scope>
    <source>
        <strain evidence="2 3">Bd21</strain>
    </source>
</reference>
<dbReference type="AlphaFoldDB" id="A0A0Q3FBK9"/>
<evidence type="ECO:0000256" key="1">
    <source>
        <dbReference type="SAM" id="MobiDB-lite"/>
    </source>
</evidence>
<evidence type="ECO:0000313" key="4">
    <source>
        <dbReference type="Proteomes" id="UP000008810"/>
    </source>
</evidence>
<dbReference type="Gramene" id="KQJ95596">
    <property type="protein sequence ID" value="KQJ95596"/>
    <property type="gene ID" value="BRADI_3g18008v3"/>
</dbReference>
<evidence type="ECO:0000313" key="3">
    <source>
        <dbReference type="EnsemblPlants" id="KQJ95596"/>
    </source>
</evidence>
<feature type="compositionally biased region" description="Low complexity" evidence="1">
    <location>
        <begin position="177"/>
        <end position="189"/>
    </location>
</feature>
<feature type="region of interest" description="Disordered" evidence="1">
    <location>
        <begin position="174"/>
        <end position="207"/>
    </location>
</feature>
<organism evidence="2">
    <name type="scientific">Brachypodium distachyon</name>
    <name type="common">Purple false brome</name>
    <name type="synonym">Trachynia distachya</name>
    <dbReference type="NCBI Taxonomy" id="15368"/>
    <lineage>
        <taxon>Eukaryota</taxon>
        <taxon>Viridiplantae</taxon>
        <taxon>Streptophyta</taxon>
        <taxon>Embryophyta</taxon>
        <taxon>Tracheophyta</taxon>
        <taxon>Spermatophyta</taxon>
        <taxon>Magnoliopsida</taxon>
        <taxon>Liliopsida</taxon>
        <taxon>Poales</taxon>
        <taxon>Poaceae</taxon>
        <taxon>BOP clade</taxon>
        <taxon>Pooideae</taxon>
        <taxon>Stipodae</taxon>
        <taxon>Brachypodieae</taxon>
        <taxon>Brachypodium</taxon>
    </lineage>
</organism>
<reference evidence="2" key="2">
    <citation type="submission" date="2017-06" db="EMBL/GenBank/DDBJ databases">
        <title>WGS assembly of Brachypodium distachyon.</title>
        <authorList>
            <consortium name="The International Brachypodium Initiative"/>
            <person name="Lucas S."/>
            <person name="Harmon-Smith M."/>
            <person name="Lail K."/>
            <person name="Tice H."/>
            <person name="Grimwood J."/>
            <person name="Bruce D."/>
            <person name="Barry K."/>
            <person name="Shu S."/>
            <person name="Lindquist E."/>
            <person name="Wang M."/>
            <person name="Pitluck S."/>
            <person name="Vogel J.P."/>
            <person name="Garvin D.F."/>
            <person name="Mockler T.C."/>
            <person name="Schmutz J."/>
            <person name="Rokhsar D."/>
            <person name="Bevan M.W."/>
        </authorList>
    </citation>
    <scope>NUCLEOTIDE SEQUENCE</scope>
    <source>
        <strain evidence="2">Bd21</strain>
    </source>
</reference>
<feature type="compositionally biased region" description="Low complexity" evidence="1">
    <location>
        <begin position="197"/>
        <end position="207"/>
    </location>
</feature>
<proteinExistence type="predicted"/>
<dbReference type="EMBL" id="CM000882">
    <property type="protein sequence ID" value="KQJ95596.1"/>
    <property type="molecule type" value="Genomic_DNA"/>
</dbReference>
<feature type="region of interest" description="Disordered" evidence="1">
    <location>
        <begin position="103"/>
        <end position="135"/>
    </location>
</feature>
<protein>
    <submittedName>
        <fullName evidence="2 3">Uncharacterized protein</fullName>
    </submittedName>
</protein>
<accession>A0A0Q3FBK9</accession>
<feature type="compositionally biased region" description="Pro residues" evidence="1">
    <location>
        <begin position="72"/>
        <end position="85"/>
    </location>
</feature>
<feature type="region of interest" description="Disordered" evidence="1">
    <location>
        <begin position="27"/>
        <end position="85"/>
    </location>
</feature>
<dbReference type="EnsemblPlants" id="KQJ95596">
    <property type="protein sequence ID" value="KQJ95596"/>
    <property type="gene ID" value="BRADI_3g18008v3"/>
</dbReference>
<dbReference type="InParanoid" id="A0A0Q3FBK9"/>
<sequence>MASRCFVFDVARWDYGATVAPYSLPEKKRLARKEPLVPPSLTPAPLDRSPDAAARSRRPPPYRRPDPTAPILCPPPPPPAPAIPSLPAPYLLASPPGWARRGLLPSSSDRARHGLTPSSSGWERRDLPPSSSGWARRARPAALLLRQGTSTPRSSVACWVGAEGRVLLLLTVPPDPASAASMPPESGSPDPAVAGYRLPRPLAPRLR</sequence>
<keyword evidence="4" id="KW-1185">Reference proteome</keyword>
<reference evidence="3" key="3">
    <citation type="submission" date="2018-08" db="UniProtKB">
        <authorList>
            <consortium name="EnsemblPlants"/>
        </authorList>
    </citation>
    <scope>IDENTIFICATION</scope>
    <source>
        <strain evidence="3">cv. Bd21</strain>
    </source>
</reference>
<dbReference type="Proteomes" id="UP000008810">
    <property type="component" value="Chromosome 3"/>
</dbReference>